<feature type="compositionally biased region" description="Pro residues" evidence="7">
    <location>
        <begin position="457"/>
        <end position="472"/>
    </location>
</feature>
<feature type="region of interest" description="Disordered" evidence="7">
    <location>
        <begin position="83"/>
        <end position="155"/>
    </location>
</feature>
<dbReference type="GO" id="GO:0005634">
    <property type="term" value="C:nucleus"/>
    <property type="evidence" value="ECO:0007669"/>
    <property type="project" value="TreeGrafter"/>
</dbReference>
<feature type="compositionally biased region" description="Basic and acidic residues" evidence="7">
    <location>
        <begin position="1"/>
        <end position="14"/>
    </location>
</feature>
<protein>
    <submittedName>
        <fullName evidence="8">Sine oculis binding protein homolog (Drosophila) a</fullName>
    </submittedName>
</protein>
<dbReference type="Ensembl" id="ENSGMOT00000056563.1">
    <property type="protein sequence ID" value="ENSGMOP00000056915.1"/>
    <property type="gene ID" value="ENSGMOG00000023539.1"/>
</dbReference>
<gene>
    <name evidence="8" type="primary">SOBP</name>
</gene>
<feature type="region of interest" description="Disordered" evidence="7">
    <location>
        <begin position="333"/>
        <end position="416"/>
    </location>
</feature>
<sequence length="946" mass="99876">MAEMEKEGRPPENKRSRKPAHPVKREINEEMKVSFHFPLLFLLLVSDVLPSVCVCLSMQSFAENTMNELLGWYGYDKVELRDGESGEGVDHPQHVSVLKENSLTKVPVSMETSDASPDRVPDPRPAPASRNGVPEPCSTATASTSAPPGVKEHPGLPVMVPMVPPPHIKPPPDEDASTVQIVCAWCQKVGVRRYSLSMGSELKSFCSEKCFAACRRAYFKRNKVRARVRRHSPRPKDPPRLVYKTNSDVCATGASTSATPKEYLDFGAGERRLQFCSAKCLNQYKMDIFYKETQAALPGALYNPGHGASCEGKAECSGGVQMLTPESWGAPMADLRRKAPSPGGPATSSALAPSTSTNNSPSDPGGLCSPSSSASAKVPTPRPHDNPGLPPPPPHHHGLHGPLGVSSGSPPMVMTPRGPVPLPLFMEHQMMQHIRPPYLRPSAGPHSPLANPMIPGVGPPPPPPRSFGPPSSPMHRPMLSPHGHPSASHNPGLLPPHPGLGMPGMPPFNMMPNGPMPMPPMMNFGMPSLAPLVPPATILVPYPVIVPLPVPIPIPIPIPYSGKFFRDKPDCGGPVPCASESSEASDSRPHSRGSFGGDRVDQKGGKPVSLSLSPGYSPGQLNSGPDRSRASVVDLTVKAEDGLRSLCSSSGAEVMDGVIDLTVGQRSGQQPVIHKTLPRVQVKVERVERDVQSPHVAGPGRDGGDAMDGRVRTLLQGAATHAEDSTISKTAASSGRPCSAVPATATTQPSDSSVPGFPGQPASLSRDLRTPPQPLTQVSAPPAAPRNLIINGSGWHPPPPPAPESSPDRAADGVVVGEGTGAGGLREGQEVQPANGELEREALKENSCSVAVWEPGTRSLAEEAESVPGEGKPDPDSGLDQDEDPYALPLLPPGGCVVIQPVPKADSDKTAILSCSISTPLLSAAGSPDLEPPLKRRCLRIRNQNK</sequence>
<keyword evidence="1" id="KW-0479">Metal-binding</keyword>
<dbReference type="InterPro" id="IPR026092">
    <property type="entry name" value="RAI2/SOBP"/>
</dbReference>
<reference evidence="8" key="1">
    <citation type="submission" date="2025-08" db="UniProtKB">
        <authorList>
            <consortium name="Ensembl"/>
        </authorList>
    </citation>
    <scope>IDENTIFICATION</scope>
</reference>
<dbReference type="GeneTree" id="ENSGT00940000154164"/>
<dbReference type="GO" id="GO:0008270">
    <property type="term" value="F:zinc ion binding"/>
    <property type="evidence" value="ECO:0007669"/>
    <property type="project" value="UniProtKB-KW"/>
</dbReference>
<dbReference type="PANTHER" id="PTHR23186:SF2">
    <property type="entry name" value="SINE OCULIS-BINDING PROTEIN HOMOLOG"/>
    <property type="match status" value="1"/>
</dbReference>
<proteinExistence type="inferred from homology"/>
<dbReference type="OMA" id="MAPCVIS"/>
<comment type="similarity">
    <text evidence="6">Belongs to the SOBP family.</text>
</comment>
<evidence type="ECO:0000256" key="2">
    <source>
        <dbReference type="ARBA" id="ARBA00022737"/>
    </source>
</evidence>
<dbReference type="AlphaFoldDB" id="A0A8C5C3S0"/>
<evidence type="ECO:0000256" key="6">
    <source>
        <dbReference type="ARBA" id="ARBA00038096"/>
    </source>
</evidence>
<feature type="compositionally biased region" description="Basic and acidic residues" evidence="7">
    <location>
        <begin position="702"/>
        <end position="711"/>
    </location>
</feature>
<feature type="region of interest" description="Disordered" evidence="7">
    <location>
        <begin position="1"/>
        <end position="23"/>
    </location>
</feature>
<feature type="region of interest" description="Disordered" evidence="7">
    <location>
        <begin position="574"/>
        <end position="629"/>
    </location>
</feature>
<comment type="function">
    <text evidence="5">Implicated in development of the cochlea.</text>
</comment>
<feature type="region of interest" description="Disordered" evidence="7">
    <location>
        <begin position="456"/>
        <end position="500"/>
    </location>
</feature>
<feature type="compositionally biased region" description="Low complexity" evidence="7">
    <location>
        <begin position="340"/>
        <end position="362"/>
    </location>
</feature>
<evidence type="ECO:0000256" key="1">
    <source>
        <dbReference type="ARBA" id="ARBA00022723"/>
    </source>
</evidence>
<evidence type="ECO:0000256" key="4">
    <source>
        <dbReference type="ARBA" id="ARBA00022833"/>
    </source>
</evidence>
<evidence type="ECO:0000256" key="7">
    <source>
        <dbReference type="SAM" id="MobiDB-lite"/>
    </source>
</evidence>
<dbReference type="PANTHER" id="PTHR23186">
    <property type="entry name" value="RETINOIC ACID-INDUCED PROTEIN 2"/>
    <property type="match status" value="1"/>
</dbReference>
<evidence type="ECO:0000256" key="3">
    <source>
        <dbReference type="ARBA" id="ARBA00022771"/>
    </source>
</evidence>
<keyword evidence="3" id="KW-0863">Zinc-finger</keyword>
<organism evidence="8 9">
    <name type="scientific">Gadus morhua</name>
    <name type="common">Atlantic cod</name>
    <dbReference type="NCBI Taxonomy" id="8049"/>
    <lineage>
        <taxon>Eukaryota</taxon>
        <taxon>Metazoa</taxon>
        <taxon>Chordata</taxon>
        <taxon>Craniata</taxon>
        <taxon>Vertebrata</taxon>
        <taxon>Euteleostomi</taxon>
        <taxon>Actinopterygii</taxon>
        <taxon>Neopterygii</taxon>
        <taxon>Teleostei</taxon>
        <taxon>Neoteleostei</taxon>
        <taxon>Acanthomorphata</taxon>
        <taxon>Zeiogadaria</taxon>
        <taxon>Gadariae</taxon>
        <taxon>Gadiformes</taxon>
        <taxon>Gadoidei</taxon>
        <taxon>Gadidae</taxon>
        <taxon>Gadus</taxon>
    </lineage>
</organism>
<feature type="compositionally biased region" description="Polar residues" evidence="7">
    <location>
        <begin position="610"/>
        <end position="625"/>
    </location>
</feature>
<feature type="compositionally biased region" description="Gly residues" evidence="7">
    <location>
        <begin position="816"/>
        <end position="826"/>
    </location>
</feature>
<dbReference type="Pfam" id="PF15279">
    <property type="entry name" value="SOBP"/>
    <property type="match status" value="1"/>
</dbReference>
<evidence type="ECO:0000313" key="9">
    <source>
        <dbReference type="Proteomes" id="UP000694546"/>
    </source>
</evidence>
<feature type="compositionally biased region" description="Basic and acidic residues" evidence="7">
    <location>
        <begin position="83"/>
        <end position="93"/>
    </location>
</feature>
<keyword evidence="9" id="KW-1185">Reference proteome</keyword>
<keyword evidence="2" id="KW-0677">Repeat</keyword>
<feature type="compositionally biased region" description="Low complexity" evidence="7">
    <location>
        <begin position="400"/>
        <end position="411"/>
    </location>
</feature>
<reference evidence="8" key="2">
    <citation type="submission" date="2025-09" db="UniProtKB">
        <authorList>
            <consortium name="Ensembl"/>
        </authorList>
    </citation>
    <scope>IDENTIFICATION</scope>
</reference>
<name>A0A8C5C3S0_GADMO</name>
<feature type="region of interest" description="Disordered" evidence="7">
    <location>
        <begin position="688"/>
        <end position="893"/>
    </location>
</feature>
<keyword evidence="4" id="KW-0862">Zinc</keyword>
<evidence type="ECO:0000313" key="8">
    <source>
        <dbReference type="Ensembl" id="ENSGMOP00000056915.1"/>
    </source>
</evidence>
<dbReference type="Proteomes" id="UP000694546">
    <property type="component" value="Chromosome 5"/>
</dbReference>
<accession>A0A8C5C3S0</accession>
<evidence type="ECO:0000256" key="5">
    <source>
        <dbReference type="ARBA" id="ARBA00037245"/>
    </source>
</evidence>
<dbReference type="GO" id="GO:0048513">
    <property type="term" value="P:animal organ development"/>
    <property type="evidence" value="ECO:0007669"/>
    <property type="project" value="TreeGrafter"/>
</dbReference>
<feature type="compositionally biased region" description="Polar residues" evidence="7">
    <location>
        <begin position="744"/>
        <end position="753"/>
    </location>
</feature>